<dbReference type="Gene3D" id="2.10.70.10">
    <property type="entry name" value="Complement Module, domain 1"/>
    <property type="match status" value="1"/>
</dbReference>
<dbReference type="AlphaFoldDB" id="A0A1G9GX10"/>
<dbReference type="EMBL" id="FNGH01000002">
    <property type="protein sequence ID" value="SDL05122.1"/>
    <property type="molecule type" value="Genomic_DNA"/>
</dbReference>
<protein>
    <submittedName>
        <fullName evidence="2">Hemin uptake protein HemP</fullName>
    </submittedName>
</protein>
<reference evidence="3" key="1">
    <citation type="submission" date="2016-10" db="EMBL/GenBank/DDBJ databases">
        <authorList>
            <person name="Varghese N."/>
            <person name="Submissions S."/>
        </authorList>
    </citation>
    <scope>NUCLEOTIDE SEQUENCE [LARGE SCALE GENOMIC DNA]</scope>
    <source>
        <strain evidence="3">AAP</strain>
    </source>
</reference>
<keyword evidence="3" id="KW-1185">Reference proteome</keyword>
<sequence length="57" mass="6348">MTSPRTPSADAPSTRPQSSGRVSSQQLLGERGLLIIEHRGKEYQLRITRNDKLILTS</sequence>
<dbReference type="Proteomes" id="UP000199107">
    <property type="component" value="Unassembled WGS sequence"/>
</dbReference>
<organism evidence="2 3">
    <name type="scientific">Franzmannia pantelleriensis</name>
    <dbReference type="NCBI Taxonomy" id="48727"/>
    <lineage>
        <taxon>Bacteria</taxon>
        <taxon>Pseudomonadati</taxon>
        <taxon>Pseudomonadota</taxon>
        <taxon>Gammaproteobacteria</taxon>
        <taxon>Oceanospirillales</taxon>
        <taxon>Halomonadaceae</taxon>
        <taxon>Franzmannia</taxon>
    </lineage>
</organism>
<accession>A0A1G9GX10</accession>
<feature type="compositionally biased region" description="Polar residues" evidence="1">
    <location>
        <begin position="14"/>
        <end position="26"/>
    </location>
</feature>
<evidence type="ECO:0000313" key="3">
    <source>
        <dbReference type="Proteomes" id="UP000199107"/>
    </source>
</evidence>
<evidence type="ECO:0000313" key="2">
    <source>
        <dbReference type="EMBL" id="SDL05122.1"/>
    </source>
</evidence>
<dbReference type="STRING" id="48727.SAMN05192555_102277"/>
<dbReference type="RefSeq" id="WP_089657130.1">
    <property type="nucleotide sequence ID" value="NZ_FNGH01000002.1"/>
</dbReference>
<name>A0A1G9GX10_9GAMM</name>
<feature type="region of interest" description="Disordered" evidence="1">
    <location>
        <begin position="1"/>
        <end position="26"/>
    </location>
</feature>
<dbReference type="OrthoDB" id="6121157at2"/>
<proteinExistence type="predicted"/>
<dbReference type="Pfam" id="PF10636">
    <property type="entry name" value="hemP"/>
    <property type="match status" value="1"/>
</dbReference>
<dbReference type="InterPro" id="IPR019600">
    <property type="entry name" value="Hemin_uptake_protein_HemP"/>
</dbReference>
<evidence type="ECO:0000256" key="1">
    <source>
        <dbReference type="SAM" id="MobiDB-lite"/>
    </source>
</evidence>
<gene>
    <name evidence="2" type="ORF">SAMN05192555_102277</name>
</gene>